<accession>A0A812R8M8</accession>
<dbReference type="OrthoDB" id="4084751at2759"/>
<name>A0A812R8M8_SYMPI</name>
<proteinExistence type="predicted"/>
<evidence type="ECO:0000313" key="2">
    <source>
        <dbReference type="Proteomes" id="UP000649617"/>
    </source>
</evidence>
<protein>
    <submittedName>
        <fullName evidence="1">Uncharacterized protein</fullName>
    </submittedName>
</protein>
<evidence type="ECO:0000313" key="1">
    <source>
        <dbReference type="EMBL" id="CAE7425390.1"/>
    </source>
</evidence>
<feature type="non-terminal residue" evidence="1">
    <location>
        <position position="1"/>
    </location>
</feature>
<organism evidence="1 2">
    <name type="scientific">Symbiodinium pilosum</name>
    <name type="common">Dinoflagellate</name>
    <dbReference type="NCBI Taxonomy" id="2952"/>
    <lineage>
        <taxon>Eukaryota</taxon>
        <taxon>Sar</taxon>
        <taxon>Alveolata</taxon>
        <taxon>Dinophyceae</taxon>
        <taxon>Suessiales</taxon>
        <taxon>Symbiodiniaceae</taxon>
        <taxon>Symbiodinium</taxon>
    </lineage>
</organism>
<dbReference type="Proteomes" id="UP000649617">
    <property type="component" value="Unassembled WGS sequence"/>
</dbReference>
<dbReference type="AlphaFoldDB" id="A0A812R8M8"/>
<reference evidence="1" key="1">
    <citation type="submission" date="2021-02" db="EMBL/GenBank/DDBJ databases">
        <authorList>
            <person name="Dougan E. K."/>
            <person name="Rhodes N."/>
            <person name="Thang M."/>
            <person name="Chan C."/>
        </authorList>
    </citation>
    <scope>NUCLEOTIDE SEQUENCE</scope>
</reference>
<comment type="caution">
    <text evidence="1">The sequence shown here is derived from an EMBL/GenBank/DDBJ whole genome shotgun (WGS) entry which is preliminary data.</text>
</comment>
<sequence>NGYVGGPLLYAKGRSFEDLLGAPTEPQDLTLAALQAQPQSQILQVTTKPVLATLLSLNAVAPADLPTNEVFTISQAINYLCPFELNGALPPPFNLPNGAIQVPPVPPPFDGLAGFPVCSNTNEDQVWALDEEHLQRLRRENPQQDFTGSLTIQRTNIKSYVLNGRLIAPEGYLPQLAGRPLFWLSPDQCGVPFYFWEQNLDFVPINASTTPPLENIVIGGGLVDSVACLSTEAPRTHRAQAGFSKRTYSPLAEDTSILTLQSAVGLAANDLDQAIIVGNEDFIQDVANLVALAGRAFDPSGPDKFPVSIRRPYWPVGSKKRGNVKKRDWVVGGFAGQTINGLSRAILSGASCLLQFDAGFFIPRGSSRFGRDAAPNISDFLDCSTPTPTITNQTKFDIYRNEGPIVSSSSFGFSTDTEGFAALPNPNNLPDQYFNIFSQDQYVPLLCEFVKNYENTGNVYASVDLTTVENKYLGIEAGKKIHVLFIGFDKFPDFEAELPADTQAAINSGIFSNG</sequence>
<keyword evidence="2" id="KW-1185">Reference proteome</keyword>
<feature type="non-terminal residue" evidence="1">
    <location>
        <position position="514"/>
    </location>
</feature>
<gene>
    <name evidence="1" type="ORF">SPIL2461_LOCUS10430</name>
</gene>
<dbReference type="EMBL" id="CAJNIZ010019387">
    <property type="protein sequence ID" value="CAE7425390.1"/>
    <property type="molecule type" value="Genomic_DNA"/>
</dbReference>